<reference evidence="9 10" key="1">
    <citation type="submission" date="2020-04" db="EMBL/GenBank/DDBJ databases">
        <title>Perkinsus olseni comparative genomics.</title>
        <authorList>
            <person name="Bogema D.R."/>
        </authorList>
    </citation>
    <scope>NUCLEOTIDE SEQUENCE [LARGE SCALE GENOMIC DNA]</scope>
    <source>
        <strain evidence="7">ATCC PRA-179</strain>
        <strain evidence="8">ATCC PRA-31</strain>
    </source>
</reference>
<organism evidence="7 9">
    <name type="scientific">Perkinsus olseni</name>
    <name type="common">Perkinsus atlanticus</name>
    <dbReference type="NCBI Taxonomy" id="32597"/>
    <lineage>
        <taxon>Eukaryota</taxon>
        <taxon>Sar</taxon>
        <taxon>Alveolata</taxon>
        <taxon>Perkinsozoa</taxon>
        <taxon>Perkinsea</taxon>
        <taxon>Perkinsida</taxon>
        <taxon>Perkinsidae</taxon>
        <taxon>Perkinsus</taxon>
    </lineage>
</organism>
<evidence type="ECO:0000313" key="9">
    <source>
        <dbReference type="Proteomes" id="UP000570595"/>
    </source>
</evidence>
<dbReference type="SMART" id="SM00715">
    <property type="entry name" value="LA"/>
    <property type="match status" value="1"/>
</dbReference>
<protein>
    <recommendedName>
        <fullName evidence="6">HTH La-type RNA-binding domain-containing protein</fullName>
    </recommendedName>
</protein>
<dbReference type="EMBL" id="JABANN010000105">
    <property type="protein sequence ID" value="KAF4671483.1"/>
    <property type="molecule type" value="Genomic_DNA"/>
</dbReference>
<evidence type="ECO:0000256" key="1">
    <source>
        <dbReference type="ARBA" id="ARBA00004370"/>
    </source>
</evidence>
<dbReference type="InterPro" id="IPR006630">
    <property type="entry name" value="La_HTH"/>
</dbReference>
<dbReference type="InterPro" id="IPR018000">
    <property type="entry name" value="Neurotransmitter_ion_chnl_CS"/>
</dbReference>
<comment type="subcellular location">
    <subcellularLocation>
        <location evidence="1">Membrane</location>
    </subcellularLocation>
</comment>
<dbReference type="OrthoDB" id="442732at2759"/>
<dbReference type="Gene3D" id="1.10.10.10">
    <property type="entry name" value="Winged helix-like DNA-binding domain superfamily/Winged helix DNA-binding domain"/>
    <property type="match status" value="1"/>
</dbReference>
<dbReference type="GO" id="GO:0003723">
    <property type="term" value="F:RNA binding"/>
    <property type="evidence" value="ECO:0007669"/>
    <property type="project" value="UniProtKB-UniRule"/>
</dbReference>
<dbReference type="AlphaFoldDB" id="A0A7J6M348"/>
<feature type="region of interest" description="Disordered" evidence="5">
    <location>
        <begin position="264"/>
        <end position="306"/>
    </location>
</feature>
<dbReference type="CDD" id="cd07323">
    <property type="entry name" value="LAM"/>
    <property type="match status" value="1"/>
</dbReference>
<evidence type="ECO:0000313" key="8">
    <source>
        <dbReference type="EMBL" id="KAF4671483.1"/>
    </source>
</evidence>
<keyword evidence="3" id="KW-0472">Membrane</keyword>
<evidence type="ECO:0000256" key="5">
    <source>
        <dbReference type="SAM" id="MobiDB-lite"/>
    </source>
</evidence>
<evidence type="ECO:0000259" key="6">
    <source>
        <dbReference type="PROSITE" id="PS50961"/>
    </source>
</evidence>
<dbReference type="Proteomes" id="UP000572268">
    <property type="component" value="Unassembled WGS sequence"/>
</dbReference>
<dbReference type="PROSITE" id="PS50961">
    <property type="entry name" value="HTH_LA"/>
    <property type="match status" value="1"/>
</dbReference>
<dbReference type="Pfam" id="PF05383">
    <property type="entry name" value="La"/>
    <property type="match status" value="1"/>
</dbReference>
<name>A0A7J6M348_PEROL</name>
<dbReference type="EMBL" id="JABAHT010000084">
    <property type="protein sequence ID" value="KAF4665897.1"/>
    <property type="molecule type" value="Genomic_DNA"/>
</dbReference>
<evidence type="ECO:0000256" key="3">
    <source>
        <dbReference type="ARBA" id="ARBA00023136"/>
    </source>
</evidence>
<keyword evidence="2 4" id="KW-0694">RNA-binding</keyword>
<dbReference type="InterPro" id="IPR036388">
    <property type="entry name" value="WH-like_DNA-bd_sf"/>
</dbReference>
<dbReference type="SUPFAM" id="SSF46785">
    <property type="entry name" value="Winged helix' DNA-binding domain"/>
    <property type="match status" value="1"/>
</dbReference>
<evidence type="ECO:0000256" key="4">
    <source>
        <dbReference type="PROSITE-ProRule" id="PRU00332"/>
    </source>
</evidence>
<comment type="caution">
    <text evidence="7">The sequence shown here is derived from an EMBL/GenBank/DDBJ whole genome shotgun (WGS) entry which is preliminary data.</text>
</comment>
<proteinExistence type="predicted"/>
<evidence type="ECO:0000313" key="10">
    <source>
        <dbReference type="Proteomes" id="UP000572268"/>
    </source>
</evidence>
<evidence type="ECO:0000256" key="2">
    <source>
        <dbReference type="ARBA" id="ARBA00022884"/>
    </source>
</evidence>
<dbReference type="Proteomes" id="UP000570595">
    <property type="component" value="Unassembled WGS sequence"/>
</dbReference>
<gene>
    <name evidence="8" type="ORF">FOL46_000288</name>
    <name evidence="7" type="ORF">FOZ61_010385</name>
</gene>
<feature type="domain" description="HTH La-type RNA-binding" evidence="6">
    <location>
        <begin position="1"/>
        <end position="94"/>
    </location>
</feature>
<dbReference type="PROSITE" id="PS00236">
    <property type="entry name" value="NEUROTR_ION_CHANNEL"/>
    <property type="match status" value="1"/>
</dbReference>
<dbReference type="GO" id="GO:0016020">
    <property type="term" value="C:membrane"/>
    <property type="evidence" value="ECO:0007669"/>
    <property type="project" value="UniProtKB-SubCell"/>
</dbReference>
<dbReference type="InterPro" id="IPR036390">
    <property type="entry name" value="WH_DNA-bd_sf"/>
</dbReference>
<sequence length="324" mass="35744">MEPNATTPSKVARQIEFYFSERNLSRDIYLRGLLEGPEGLPLSTLVRFPLLQQQCATQEEVASVVEKVCSSSQYVELSPGSVVRSRPSGLPPFEWPKNPRDACGGVMLLTPIPDCSTLHLKDSVLPGSSWSDGVAKVMKIAVEDTVGHEVEYVLPHYPSERCAVLLKPFPCDRAICRSFLEVGPLADGSMLPIEIAFSHTRRQYLMMMPPSVRKEGQVRKRVKVDRPKMAKPTKHIRIRDTPKFTEAEDLSQAERWKLDGYLQFDQPDLGDTTPTFEGSGTSSGDSGGPLPETSGVVEMAAEDSTAVDQRVGCDVSVYQDTAIE</sequence>
<evidence type="ECO:0000313" key="7">
    <source>
        <dbReference type="EMBL" id="KAF4665897.1"/>
    </source>
</evidence>
<accession>A0A7J6M348</accession>